<dbReference type="OMA" id="AHEITVP"/>
<keyword evidence="5" id="KW-0539">Nucleus</keyword>
<dbReference type="Gene3D" id="2.40.10.230">
    <property type="entry name" value="Probable tRNA pseudouridine synthase domain"/>
    <property type="match status" value="1"/>
</dbReference>
<name>G4T8Y0_SERID</name>
<keyword evidence="3" id="KW-0698">rRNA processing</keyword>
<dbReference type="eggNOG" id="KOG2236">
    <property type="taxonomic scope" value="Eukaryota"/>
</dbReference>
<evidence type="ECO:0000256" key="5">
    <source>
        <dbReference type="ARBA" id="ARBA00023242"/>
    </source>
</evidence>
<evidence type="ECO:0000256" key="1">
    <source>
        <dbReference type="ARBA" id="ARBA00004123"/>
    </source>
</evidence>
<evidence type="ECO:0000256" key="4">
    <source>
        <dbReference type="ARBA" id="ARBA00022884"/>
    </source>
</evidence>
<feature type="compositionally biased region" description="Acidic residues" evidence="6">
    <location>
        <begin position="354"/>
        <end position="365"/>
    </location>
</feature>
<dbReference type="OrthoDB" id="21550at2759"/>
<dbReference type="GO" id="GO:0005732">
    <property type="term" value="C:sno(s)RNA-containing ribonucleoprotein complex"/>
    <property type="evidence" value="ECO:0007669"/>
    <property type="project" value="InterPro"/>
</dbReference>
<dbReference type="GO" id="GO:0000493">
    <property type="term" value="P:box H/ACA snoRNP assembly"/>
    <property type="evidence" value="ECO:0007669"/>
    <property type="project" value="InterPro"/>
</dbReference>
<feature type="region of interest" description="Disordered" evidence="6">
    <location>
        <begin position="18"/>
        <end position="168"/>
    </location>
</feature>
<evidence type="ECO:0000256" key="6">
    <source>
        <dbReference type="SAM" id="MobiDB-lite"/>
    </source>
</evidence>
<dbReference type="AlphaFoldDB" id="G4T8Y0"/>
<protein>
    <submittedName>
        <fullName evidence="7">Uncharacterized protein</fullName>
    </submittedName>
</protein>
<dbReference type="EMBL" id="CAFZ01000019">
    <property type="protein sequence ID" value="CCA67748.1"/>
    <property type="molecule type" value="Genomic_DNA"/>
</dbReference>
<accession>G4T8Y0</accession>
<evidence type="ECO:0000256" key="3">
    <source>
        <dbReference type="ARBA" id="ARBA00022552"/>
    </source>
</evidence>
<keyword evidence="2" id="KW-0690">Ribosome biogenesis</keyword>
<reference evidence="7 8" key="1">
    <citation type="journal article" date="2011" name="PLoS Pathog.">
        <title>Endophytic Life Strategies Decoded by Genome and Transcriptome Analyses of the Mutualistic Root Symbiont Piriformospora indica.</title>
        <authorList>
            <person name="Zuccaro A."/>
            <person name="Lahrmann U."/>
            <person name="Guldener U."/>
            <person name="Langen G."/>
            <person name="Pfiffi S."/>
            <person name="Biedenkopf D."/>
            <person name="Wong P."/>
            <person name="Samans B."/>
            <person name="Grimm C."/>
            <person name="Basiewicz M."/>
            <person name="Murat C."/>
            <person name="Martin F."/>
            <person name="Kogel K.H."/>
        </authorList>
    </citation>
    <scope>NUCLEOTIDE SEQUENCE [LARGE SCALE GENOMIC DNA]</scope>
    <source>
        <strain evidence="7 8">DSM 11827</strain>
    </source>
</reference>
<organism evidence="7 8">
    <name type="scientific">Serendipita indica (strain DSM 11827)</name>
    <name type="common">Root endophyte fungus</name>
    <name type="synonym">Piriformospora indica</name>
    <dbReference type="NCBI Taxonomy" id="1109443"/>
    <lineage>
        <taxon>Eukaryota</taxon>
        <taxon>Fungi</taxon>
        <taxon>Dikarya</taxon>
        <taxon>Basidiomycota</taxon>
        <taxon>Agaricomycotina</taxon>
        <taxon>Agaricomycetes</taxon>
        <taxon>Sebacinales</taxon>
        <taxon>Serendipitaceae</taxon>
        <taxon>Serendipita</taxon>
    </lineage>
</organism>
<proteinExistence type="predicted"/>
<dbReference type="PANTHER" id="PTHR31633:SF1">
    <property type="entry name" value="H_ACA RIBONUCLEOPROTEIN COMPLEX NON-CORE SUBUNIT NAF1"/>
    <property type="match status" value="1"/>
</dbReference>
<comment type="caution">
    <text evidence="7">The sequence shown here is derived from an EMBL/GenBank/DDBJ whole genome shotgun (WGS) entry which is preliminary data.</text>
</comment>
<evidence type="ECO:0000313" key="7">
    <source>
        <dbReference type="EMBL" id="CCA67748.1"/>
    </source>
</evidence>
<keyword evidence="8" id="KW-1185">Reference proteome</keyword>
<comment type="subcellular location">
    <subcellularLocation>
        <location evidence="1">Nucleus</location>
    </subcellularLocation>
</comment>
<dbReference type="GO" id="GO:0005634">
    <property type="term" value="C:nucleus"/>
    <property type="evidence" value="ECO:0007669"/>
    <property type="project" value="UniProtKB-SubCell"/>
</dbReference>
<dbReference type="InParanoid" id="G4T8Y0"/>
<feature type="compositionally biased region" description="Low complexity" evidence="6">
    <location>
        <begin position="430"/>
        <end position="440"/>
    </location>
</feature>
<feature type="compositionally biased region" description="Basic residues" evidence="6">
    <location>
        <begin position="369"/>
        <end position="383"/>
    </location>
</feature>
<evidence type="ECO:0000256" key="2">
    <source>
        <dbReference type="ARBA" id="ARBA00022517"/>
    </source>
</evidence>
<keyword evidence="4" id="KW-0694">RNA-binding</keyword>
<dbReference type="InterPro" id="IPR040309">
    <property type="entry name" value="Naf1"/>
</dbReference>
<feature type="compositionally biased region" description="Acidic residues" evidence="6">
    <location>
        <begin position="113"/>
        <end position="146"/>
    </location>
</feature>
<dbReference type="HOGENOM" id="CLU_472599_0_0_1"/>
<sequence length="577" mass="61914">MESGADTPLDVKLIAESLRPEDLDLPNANKDVGKNDPIVTTSQRDHEEATGSPSDNGTGEEGDGDIPGIEETPGVKKAAKETITVATSSQTTPGDSLSLNSLLAKHGLQAVSSDEESEEASSSEEDSQSSNDEESSETESSDDSSDSDNSSSGPMQEGGIDNERATKRHEKLRQGVARLMNDDSDDDSMDDDKGKQHLVATAHEITVPQVVMPSITEVPEEEAIEQIGEVLSVVDSVVVVKSLEHGMHRVLDTESLLVFEDRKVLGFVSVSRKPCTKALTLLEVFETFGPLSAPLYSVRFPSASHLPPRLTESSETTKHYVFYCPSRSTFAYTSQIRLHKGNDASNFYDEEVGEDELEFSDDEAEQEWKRKRKGGDNGKRKRSGSASRSSSVFSEVKDPENDFLPYDEEDGGSNSGVGIPGLQNNRMSQSSSAGPAFRGGSSRGRGRGRGRGRAGMNSAGPYGNIGQSYNPRVAHSQYAGGAEEYNPAFASMHYGLGLGSPQQPAMQSFNGVAPWSYMMSQQYQGPPAGLDISMALAGPAPGAYVNPQFAMMQMFSGNPGNQQSNHGPPTHPNTGNE</sequence>
<dbReference type="InterPro" id="IPR038664">
    <property type="entry name" value="Gar1/Naf1_Cbf5-bd_sf"/>
</dbReference>
<feature type="compositionally biased region" description="Polar residues" evidence="6">
    <location>
        <begin position="555"/>
        <end position="577"/>
    </location>
</feature>
<dbReference type="Proteomes" id="UP000007148">
    <property type="component" value="Unassembled WGS sequence"/>
</dbReference>
<feature type="region of interest" description="Disordered" evidence="6">
    <location>
        <begin position="554"/>
        <end position="577"/>
    </location>
</feature>
<feature type="region of interest" description="Disordered" evidence="6">
    <location>
        <begin position="354"/>
        <end position="463"/>
    </location>
</feature>
<feature type="compositionally biased region" description="Polar residues" evidence="6">
    <location>
        <begin position="84"/>
        <end position="101"/>
    </location>
</feature>
<evidence type="ECO:0000313" key="8">
    <source>
        <dbReference type="Proteomes" id="UP000007148"/>
    </source>
</evidence>
<dbReference type="GO" id="GO:0003723">
    <property type="term" value="F:RNA binding"/>
    <property type="evidence" value="ECO:0007669"/>
    <property type="project" value="UniProtKB-KW"/>
</dbReference>
<dbReference type="GO" id="GO:0006364">
    <property type="term" value="P:rRNA processing"/>
    <property type="evidence" value="ECO:0007669"/>
    <property type="project" value="UniProtKB-KW"/>
</dbReference>
<dbReference type="STRING" id="1109443.G4T8Y0"/>
<dbReference type="PANTHER" id="PTHR31633">
    <property type="entry name" value="H/ACA RIBONUCLEOPROTEIN COMPLEX NON-CORE SUBUNIT NAF1"/>
    <property type="match status" value="1"/>
</dbReference>
<gene>
    <name evidence="7" type="ORF">PIIN_11761</name>
</gene>